<feature type="chain" id="PRO_5018126386" description="Ephrin-A1" evidence="12">
    <location>
        <begin position="21"/>
        <end position="240"/>
    </location>
</feature>
<evidence type="ECO:0000256" key="7">
    <source>
        <dbReference type="ARBA" id="ARBA00023288"/>
    </source>
</evidence>
<dbReference type="GO" id="GO:0046875">
    <property type="term" value="F:ephrin receptor binding"/>
    <property type="evidence" value="ECO:0007669"/>
    <property type="project" value="InterPro"/>
</dbReference>
<evidence type="ECO:0000256" key="12">
    <source>
        <dbReference type="SAM" id="SignalP"/>
    </source>
</evidence>
<dbReference type="GO" id="GO:0010605">
    <property type="term" value="P:negative regulation of macromolecule metabolic process"/>
    <property type="evidence" value="ECO:0007669"/>
    <property type="project" value="UniProtKB-ARBA"/>
</dbReference>
<dbReference type="GO" id="GO:0007411">
    <property type="term" value="P:axon guidance"/>
    <property type="evidence" value="ECO:0007669"/>
    <property type="project" value="TreeGrafter"/>
</dbReference>
<dbReference type="SUPFAM" id="SSF49503">
    <property type="entry name" value="Cupredoxins"/>
    <property type="match status" value="1"/>
</dbReference>
<protein>
    <recommendedName>
        <fullName evidence="8">Ephrin-A1</fullName>
    </recommendedName>
</protein>
<keyword evidence="5" id="KW-1015">Disulfide bond</keyword>
<dbReference type="PROSITE" id="PS51551">
    <property type="entry name" value="EPHRIN_RBD_2"/>
    <property type="match status" value="1"/>
</dbReference>
<feature type="compositionally biased region" description="Basic and acidic residues" evidence="11">
    <location>
        <begin position="158"/>
        <end position="178"/>
    </location>
</feature>
<evidence type="ECO:0000256" key="1">
    <source>
        <dbReference type="ARBA" id="ARBA00004589"/>
    </source>
</evidence>
<evidence type="ECO:0000256" key="4">
    <source>
        <dbReference type="ARBA" id="ARBA00023136"/>
    </source>
</evidence>
<evidence type="ECO:0000259" key="13">
    <source>
        <dbReference type="PROSITE" id="PS51551"/>
    </source>
</evidence>
<comment type="subcellular location">
    <subcellularLocation>
        <location evidence="1">Membrane</location>
        <topology evidence="1">Lipid-anchor</topology>
        <topology evidence="1">GPI-anchor</topology>
    </subcellularLocation>
</comment>
<dbReference type="Ensembl" id="ENSCSET00000003333.1">
    <property type="protein sequence ID" value="ENSCSEP00000003288.1"/>
    <property type="gene ID" value="ENSCSEG00000002151.1"/>
</dbReference>
<evidence type="ECO:0000313" key="15">
    <source>
        <dbReference type="Proteomes" id="UP000265120"/>
    </source>
</evidence>
<dbReference type="Gene3D" id="2.60.40.420">
    <property type="entry name" value="Cupredoxins - blue copper proteins"/>
    <property type="match status" value="1"/>
</dbReference>
<evidence type="ECO:0000313" key="14">
    <source>
        <dbReference type="Ensembl" id="ENSCSEP00000003288.1"/>
    </source>
</evidence>
<dbReference type="Pfam" id="PF00812">
    <property type="entry name" value="Ephrin"/>
    <property type="match status" value="1"/>
</dbReference>
<name>A0A3P8UJ96_CYNSE</name>
<feature type="region of interest" description="Disordered" evidence="11">
    <location>
        <begin position="153"/>
        <end position="200"/>
    </location>
</feature>
<dbReference type="FunFam" id="2.60.40.420:FF:000017">
    <property type="entry name" value="ephrin-A1"/>
    <property type="match status" value="1"/>
</dbReference>
<sequence length="240" mass="26961">MDLAFVACLTLCVCAWFASAERHSVYWNSTNPNFLWDDYTVDVRINDYLDIICPHYGLGEVSSHAAERYVLYMVEKEDYEVCKPHSFDQLRWECSRPFAPHAPEKFSEKFQRFTPFTLGKEFRQGESYYYISKPMHHHGQDCLRLRVDVVGNKGSGKSHPDKSNKEEVGKRQDGDKVKFPTTGGGGHNPSNQLPAGEDSDINCQTDVNSPCFSALAALAALALVSALDSDTDSVSSCFLR</sequence>
<reference evidence="14 15" key="1">
    <citation type="journal article" date="2014" name="Nat. Genet.">
        <title>Whole-genome sequence of a flatfish provides insights into ZW sex chromosome evolution and adaptation to a benthic lifestyle.</title>
        <authorList>
            <person name="Chen S."/>
            <person name="Zhang G."/>
            <person name="Shao C."/>
            <person name="Huang Q."/>
            <person name="Liu G."/>
            <person name="Zhang P."/>
            <person name="Song W."/>
            <person name="An N."/>
            <person name="Chalopin D."/>
            <person name="Volff J.N."/>
            <person name="Hong Y."/>
            <person name="Li Q."/>
            <person name="Sha Z."/>
            <person name="Zhou H."/>
            <person name="Xie M."/>
            <person name="Yu Q."/>
            <person name="Liu Y."/>
            <person name="Xiang H."/>
            <person name="Wang N."/>
            <person name="Wu K."/>
            <person name="Yang C."/>
            <person name="Zhou Q."/>
            <person name="Liao X."/>
            <person name="Yang L."/>
            <person name="Hu Q."/>
            <person name="Zhang J."/>
            <person name="Meng L."/>
            <person name="Jin L."/>
            <person name="Tian Y."/>
            <person name="Lian J."/>
            <person name="Yang J."/>
            <person name="Miao G."/>
            <person name="Liu S."/>
            <person name="Liang Z."/>
            <person name="Yan F."/>
            <person name="Li Y."/>
            <person name="Sun B."/>
            <person name="Zhang H."/>
            <person name="Zhang J."/>
            <person name="Zhu Y."/>
            <person name="Du M."/>
            <person name="Zhao Y."/>
            <person name="Schartl M."/>
            <person name="Tang Q."/>
            <person name="Wang J."/>
        </authorList>
    </citation>
    <scope>NUCLEOTIDE SEQUENCE</scope>
</reference>
<dbReference type="GO" id="GO:0098552">
    <property type="term" value="C:side of membrane"/>
    <property type="evidence" value="ECO:0007669"/>
    <property type="project" value="UniProtKB-KW"/>
</dbReference>
<evidence type="ECO:0000256" key="9">
    <source>
        <dbReference type="PROSITE-ProRule" id="PRU00884"/>
    </source>
</evidence>
<evidence type="ECO:0000256" key="6">
    <source>
        <dbReference type="ARBA" id="ARBA00023180"/>
    </source>
</evidence>
<dbReference type="PANTHER" id="PTHR11304">
    <property type="entry name" value="EPHRIN"/>
    <property type="match status" value="1"/>
</dbReference>
<dbReference type="InParanoid" id="A0A3P8UJ96"/>
<dbReference type="GO" id="GO:0005886">
    <property type="term" value="C:plasma membrane"/>
    <property type="evidence" value="ECO:0007669"/>
    <property type="project" value="TreeGrafter"/>
</dbReference>
<reference evidence="14" key="2">
    <citation type="submission" date="2025-08" db="UniProtKB">
        <authorList>
            <consortium name="Ensembl"/>
        </authorList>
    </citation>
    <scope>IDENTIFICATION</scope>
</reference>
<comment type="caution">
    <text evidence="9">Lacks conserved residue(s) required for the propagation of feature annotation.</text>
</comment>
<dbReference type="InterPro" id="IPR001799">
    <property type="entry name" value="Ephrin_RBD"/>
</dbReference>
<dbReference type="GeneTree" id="ENSGT00940000159919"/>
<dbReference type="PANTHER" id="PTHR11304:SF19">
    <property type="entry name" value="EPHRIN-A1"/>
    <property type="match status" value="1"/>
</dbReference>
<keyword evidence="15" id="KW-1185">Reference proteome</keyword>
<keyword evidence="7" id="KW-0449">Lipoprotein</keyword>
<dbReference type="Proteomes" id="UP000265120">
    <property type="component" value="Chromosome 13"/>
</dbReference>
<proteinExistence type="inferred from homology"/>
<evidence type="ECO:0000256" key="2">
    <source>
        <dbReference type="ARBA" id="ARBA00022622"/>
    </source>
</evidence>
<dbReference type="AlphaFoldDB" id="A0A3P8UJ96"/>
<evidence type="ECO:0000256" key="11">
    <source>
        <dbReference type="SAM" id="MobiDB-lite"/>
    </source>
</evidence>
<dbReference type="InterPro" id="IPR019765">
    <property type="entry name" value="Ephrin_CS"/>
</dbReference>
<comment type="similarity">
    <text evidence="9 10">Belongs to the ephrin family.</text>
</comment>
<feature type="domain" description="Ephrin RBD" evidence="13">
    <location>
        <begin position="20"/>
        <end position="153"/>
    </location>
</feature>
<dbReference type="STRING" id="244447.ENSCSEP00000003288"/>
<dbReference type="InterPro" id="IPR034252">
    <property type="entry name" value="Ephrin-A_Ecto"/>
</dbReference>
<feature type="signal peptide" evidence="12">
    <location>
        <begin position="1"/>
        <end position="20"/>
    </location>
</feature>
<evidence type="ECO:0000256" key="5">
    <source>
        <dbReference type="ARBA" id="ARBA00023157"/>
    </source>
</evidence>
<evidence type="ECO:0000256" key="8">
    <source>
        <dbReference type="ARBA" id="ARBA00040413"/>
    </source>
</evidence>
<dbReference type="InterPro" id="IPR031328">
    <property type="entry name" value="Ephrin"/>
</dbReference>
<keyword evidence="6" id="KW-0325">Glycoprotein</keyword>
<keyword evidence="2" id="KW-0336">GPI-anchor</keyword>
<keyword evidence="4 10" id="KW-0472">Membrane</keyword>
<dbReference type="PROSITE" id="PS01299">
    <property type="entry name" value="EPHRIN_RBD_1"/>
    <property type="match status" value="1"/>
</dbReference>
<dbReference type="GO" id="GO:1902533">
    <property type="term" value="P:positive regulation of intracellular signal transduction"/>
    <property type="evidence" value="ECO:0007669"/>
    <property type="project" value="UniProtKB-ARBA"/>
</dbReference>
<reference evidence="14" key="3">
    <citation type="submission" date="2025-09" db="UniProtKB">
        <authorList>
            <consortium name="Ensembl"/>
        </authorList>
    </citation>
    <scope>IDENTIFICATION</scope>
</reference>
<dbReference type="InterPro" id="IPR008972">
    <property type="entry name" value="Cupredoxin"/>
</dbReference>
<dbReference type="GO" id="GO:0048013">
    <property type="term" value="P:ephrin receptor signaling pathway"/>
    <property type="evidence" value="ECO:0007669"/>
    <property type="project" value="InterPro"/>
</dbReference>
<evidence type="ECO:0000256" key="3">
    <source>
        <dbReference type="ARBA" id="ARBA00022729"/>
    </source>
</evidence>
<dbReference type="CDD" id="cd10425">
    <property type="entry name" value="Ephrin-A_Ectodomain"/>
    <property type="match status" value="1"/>
</dbReference>
<accession>A0A3P8UJ96</accession>
<organism evidence="14 15">
    <name type="scientific">Cynoglossus semilaevis</name>
    <name type="common">Tongue sole</name>
    <dbReference type="NCBI Taxonomy" id="244447"/>
    <lineage>
        <taxon>Eukaryota</taxon>
        <taxon>Metazoa</taxon>
        <taxon>Chordata</taxon>
        <taxon>Craniata</taxon>
        <taxon>Vertebrata</taxon>
        <taxon>Euteleostomi</taxon>
        <taxon>Actinopterygii</taxon>
        <taxon>Neopterygii</taxon>
        <taxon>Teleostei</taxon>
        <taxon>Neoteleostei</taxon>
        <taxon>Acanthomorphata</taxon>
        <taxon>Carangaria</taxon>
        <taxon>Pleuronectiformes</taxon>
        <taxon>Pleuronectoidei</taxon>
        <taxon>Cynoglossidae</taxon>
        <taxon>Cynoglossinae</taxon>
        <taxon>Cynoglossus</taxon>
    </lineage>
</organism>
<keyword evidence="3 12" id="KW-0732">Signal</keyword>
<dbReference type="PRINTS" id="PR01347">
    <property type="entry name" value="EPHRIN"/>
</dbReference>
<evidence type="ECO:0000256" key="10">
    <source>
        <dbReference type="RuleBase" id="RU004375"/>
    </source>
</evidence>